<dbReference type="SUPFAM" id="SSF52540">
    <property type="entry name" value="P-loop containing nucleoside triphosphate hydrolases"/>
    <property type="match status" value="1"/>
</dbReference>
<evidence type="ECO:0000313" key="15">
    <source>
        <dbReference type="EMBL" id="TNU93903.1"/>
    </source>
</evidence>
<evidence type="ECO:0000259" key="9">
    <source>
        <dbReference type="Pfam" id="PF13614"/>
    </source>
</evidence>
<evidence type="ECO:0000256" key="3">
    <source>
        <dbReference type="ARBA" id="ARBA00022679"/>
    </source>
</evidence>
<reference evidence="10 21" key="4">
    <citation type="submission" date="2019-11" db="EMBL/GenBank/DDBJ databases">
        <title>Whole genome shotgun sequencing (WGS) data from Adlercreutzia equolifaciens ResAG-91, Eggerthella lenta MRI-F36, MRI-F37, MRI-F40, ResAG-49, ResAG-88, ResAG-121, ResAG-145, and Gordonibacter sp. ResAG-5, ResAG-26, ResAG-43, ResAG-50, ResAG-59.</title>
        <authorList>
            <person name="Stoll D.A."/>
            <person name="Danylec N."/>
            <person name="Franz C.M.A.P."/>
            <person name="Huch M."/>
        </authorList>
    </citation>
    <scope>NUCLEOTIDE SEQUENCE [LARGE SCALE GENOMIC DNA]</scope>
    <source>
        <strain evidence="10 21">ResAG-88</strain>
    </source>
</reference>
<protein>
    <recommendedName>
        <fullName evidence="2">non-specific protein-tyrosine kinase</fullName>
        <ecNumber evidence="2">2.7.10.2</ecNumber>
    </recommendedName>
</protein>
<evidence type="ECO:0000256" key="6">
    <source>
        <dbReference type="ARBA" id="ARBA00022840"/>
    </source>
</evidence>
<reference evidence="15" key="3">
    <citation type="submission" date="2019-06" db="EMBL/GenBank/DDBJ databases">
        <authorList>
            <person name="Bisanz J.E."/>
            <person name="Turnbaugh P.J."/>
        </authorList>
    </citation>
    <scope>NUCLEOTIDE SEQUENCE</scope>
    <source>
        <strain evidence="15">SECO-MT75m2</strain>
    </source>
</reference>
<name>A0A369NWF1_EGGLN</name>
<comment type="caution">
    <text evidence="10">The sequence shown here is derived from an EMBL/GenBank/DDBJ whole genome shotgun (WGS) entry which is preliminary data.</text>
</comment>
<evidence type="ECO:0000256" key="1">
    <source>
        <dbReference type="ARBA" id="ARBA00007316"/>
    </source>
</evidence>
<feature type="domain" description="AAA" evidence="9">
    <location>
        <begin position="42"/>
        <end position="181"/>
    </location>
</feature>
<dbReference type="EMBL" id="PPTY01000002">
    <property type="protein sequence ID" value="RDB88232.1"/>
    <property type="molecule type" value="Genomic_DNA"/>
</dbReference>
<evidence type="ECO:0000313" key="17">
    <source>
        <dbReference type="Proteomes" id="UP000253857"/>
    </source>
</evidence>
<evidence type="ECO:0000256" key="8">
    <source>
        <dbReference type="ARBA" id="ARBA00051245"/>
    </source>
</evidence>
<dbReference type="CDD" id="cd05387">
    <property type="entry name" value="BY-kinase"/>
    <property type="match status" value="1"/>
</dbReference>
<dbReference type="GeneID" id="69510846"/>
<dbReference type="EMBL" id="PPUQ01000001">
    <property type="protein sequence ID" value="RDC41723.1"/>
    <property type="molecule type" value="Genomic_DNA"/>
</dbReference>
<keyword evidence="7" id="KW-0829">Tyrosine-protein kinase</keyword>
<dbReference type="EMBL" id="VEVP01000006">
    <property type="protein sequence ID" value="TNU93903.1"/>
    <property type="molecule type" value="Genomic_DNA"/>
</dbReference>
<evidence type="ECO:0000313" key="12">
    <source>
        <dbReference type="EMBL" id="RDB80707.1"/>
    </source>
</evidence>
<dbReference type="Proteomes" id="UP000253857">
    <property type="component" value="Unassembled WGS sequence"/>
</dbReference>
<dbReference type="Proteomes" id="UP000253970">
    <property type="component" value="Unassembled WGS sequence"/>
</dbReference>
<dbReference type="InterPro" id="IPR050445">
    <property type="entry name" value="Bact_polysacc_biosynth/exp"/>
</dbReference>
<evidence type="ECO:0000313" key="20">
    <source>
        <dbReference type="Proteomes" id="UP000312594"/>
    </source>
</evidence>
<gene>
    <name evidence="14" type="ORF">C1853_01345</name>
    <name evidence="13" type="ORF">C1871_02015</name>
    <name evidence="12" type="ORF">C1872_03845</name>
    <name evidence="11" type="ORF">C1875_01355</name>
    <name evidence="15" type="ORF">FIC87_03795</name>
    <name evidence="10" type="ORF">GO726_09940</name>
</gene>
<organism evidence="10 21">
    <name type="scientific">Eggerthella lenta</name>
    <name type="common">Eubacterium lentum</name>
    <dbReference type="NCBI Taxonomy" id="84112"/>
    <lineage>
        <taxon>Bacteria</taxon>
        <taxon>Bacillati</taxon>
        <taxon>Actinomycetota</taxon>
        <taxon>Coriobacteriia</taxon>
        <taxon>Eggerthellales</taxon>
        <taxon>Eggerthellaceae</taxon>
        <taxon>Eggerthella</taxon>
    </lineage>
</organism>
<sequence length="229" mass="24804">MMKMFKKKTRVLNAELPRPLQRNAMSTLYANLGFMSFDKPMRTIVVTSSVPNEGKTTVAVELARVMAVAGKRTLLVECDLRRRSLADRLGVRAPVGLCAVVMGDEEPGRAIVATRQPRMHFLDAEAGVTSPVDILDSQRFRRLLGCLAARYDHVVIDTPPVGAFVDAAVVAQVSDATLLVVREGFVERASVQKAAEQLRAAGANLVGTVMNCCDTATSAYYAAYGDKAE</sequence>
<dbReference type="InterPro" id="IPR005702">
    <property type="entry name" value="Wzc-like_C"/>
</dbReference>
<evidence type="ECO:0000313" key="11">
    <source>
        <dbReference type="EMBL" id="RDB73528.1"/>
    </source>
</evidence>
<comment type="similarity">
    <text evidence="1">Belongs to the CpsD/CapB family.</text>
</comment>
<dbReference type="GO" id="GO:0005886">
    <property type="term" value="C:plasma membrane"/>
    <property type="evidence" value="ECO:0007669"/>
    <property type="project" value="TreeGrafter"/>
</dbReference>
<reference evidence="16 17" key="2">
    <citation type="journal article" date="2018" name="Elife">
        <title>Discovery and characterization of a prevalent human gut bacterial enzyme sufficient for the inactivation of a family of plant toxins.</title>
        <authorList>
            <person name="Koppel N."/>
            <person name="Bisanz J.E."/>
            <person name="Pandelia M.E."/>
            <person name="Turnbaugh P.J."/>
            <person name="Balskus E.P."/>
        </authorList>
    </citation>
    <scope>NUCLEOTIDE SEQUENCE [LARGE SCALE GENOMIC DNA]</scope>
    <source>
        <strain evidence="14 18">16A</strain>
        <strain evidence="13 17">FAA1-1-60AUCSF</strain>
        <strain evidence="12 16">MR1 #12</strain>
        <strain evidence="11 19">W1 BHI 6</strain>
    </source>
</reference>
<keyword evidence="3 10" id="KW-0808">Transferase</keyword>
<evidence type="ECO:0000313" key="21">
    <source>
        <dbReference type="Proteomes" id="UP000436429"/>
    </source>
</evidence>
<dbReference type="AlphaFoldDB" id="A0A369NWF1"/>
<comment type="catalytic activity">
    <reaction evidence="8">
        <text>L-tyrosyl-[protein] + ATP = O-phospho-L-tyrosyl-[protein] + ADP + H(+)</text>
        <dbReference type="Rhea" id="RHEA:10596"/>
        <dbReference type="Rhea" id="RHEA-COMP:10136"/>
        <dbReference type="Rhea" id="RHEA-COMP:20101"/>
        <dbReference type="ChEBI" id="CHEBI:15378"/>
        <dbReference type="ChEBI" id="CHEBI:30616"/>
        <dbReference type="ChEBI" id="CHEBI:46858"/>
        <dbReference type="ChEBI" id="CHEBI:61978"/>
        <dbReference type="ChEBI" id="CHEBI:456216"/>
        <dbReference type="EC" id="2.7.10.2"/>
    </reaction>
</comment>
<dbReference type="RefSeq" id="WP_009304435.1">
    <property type="nucleotide sequence ID" value="NZ_AP025575.1"/>
</dbReference>
<dbReference type="InterPro" id="IPR027417">
    <property type="entry name" value="P-loop_NTPase"/>
</dbReference>
<keyword evidence="4" id="KW-0547">Nucleotide-binding</keyword>
<keyword evidence="5 10" id="KW-0418">Kinase</keyword>
<dbReference type="Gene3D" id="3.40.50.300">
    <property type="entry name" value="P-loop containing nucleotide triphosphate hydrolases"/>
    <property type="match status" value="1"/>
</dbReference>
<evidence type="ECO:0000313" key="18">
    <source>
        <dbReference type="Proteomes" id="UP000253915"/>
    </source>
</evidence>
<dbReference type="NCBIfam" id="TIGR01007">
    <property type="entry name" value="eps_fam"/>
    <property type="match status" value="1"/>
</dbReference>
<reference evidence="15 20" key="1">
    <citation type="journal article" date="2005" name="Appl. Environ. Microbiol.">
        <title>Intestinal bacterial communities that produce active estrogen-like compounds enterodiol and enterolactone in humans.</title>
        <authorList>
            <person name="Clavel T."/>
            <person name="Henderson G."/>
            <person name="Alpert C.A."/>
            <person name="Philippe C."/>
            <person name="Rigottier-Gois L."/>
            <person name="Dore J."/>
            <person name="Blaut M."/>
        </authorList>
    </citation>
    <scope>NUCLEOTIDE SEQUENCE [LARGE SCALE GENOMIC DNA]</scope>
    <source>
        <strain evidence="15 20">SECO-MT75m2</strain>
    </source>
</reference>
<dbReference type="Proteomes" id="UP000436429">
    <property type="component" value="Unassembled WGS sequence"/>
</dbReference>
<evidence type="ECO:0000256" key="4">
    <source>
        <dbReference type="ARBA" id="ARBA00022741"/>
    </source>
</evidence>
<evidence type="ECO:0000313" key="10">
    <source>
        <dbReference type="EMBL" id="MVN33481.1"/>
    </source>
</evidence>
<dbReference type="Proteomes" id="UP000312594">
    <property type="component" value="Unassembled WGS sequence"/>
</dbReference>
<evidence type="ECO:0000256" key="5">
    <source>
        <dbReference type="ARBA" id="ARBA00022777"/>
    </source>
</evidence>
<dbReference type="EMBL" id="WPOM01000018">
    <property type="protein sequence ID" value="MVN33481.1"/>
    <property type="molecule type" value="Genomic_DNA"/>
</dbReference>
<dbReference type="Proteomes" id="UP000253915">
    <property type="component" value="Unassembled WGS sequence"/>
</dbReference>
<dbReference type="Pfam" id="PF13614">
    <property type="entry name" value="AAA_31"/>
    <property type="match status" value="1"/>
</dbReference>
<dbReference type="OMA" id="MAKFRDS"/>
<keyword evidence="6" id="KW-0067">ATP-binding</keyword>
<evidence type="ECO:0000256" key="7">
    <source>
        <dbReference type="ARBA" id="ARBA00023137"/>
    </source>
</evidence>
<evidence type="ECO:0000313" key="19">
    <source>
        <dbReference type="Proteomes" id="UP000253970"/>
    </source>
</evidence>
<dbReference type="PANTHER" id="PTHR32309:SF13">
    <property type="entry name" value="FERRIC ENTEROBACTIN TRANSPORT PROTEIN FEPE"/>
    <property type="match status" value="1"/>
</dbReference>
<accession>A0A369NWF1</accession>
<proteinExistence type="inferred from homology"/>
<dbReference type="InterPro" id="IPR025669">
    <property type="entry name" value="AAA_dom"/>
</dbReference>
<evidence type="ECO:0000313" key="13">
    <source>
        <dbReference type="EMBL" id="RDB88232.1"/>
    </source>
</evidence>
<dbReference type="EC" id="2.7.10.2" evidence="2"/>
<evidence type="ECO:0000256" key="2">
    <source>
        <dbReference type="ARBA" id="ARBA00011903"/>
    </source>
</evidence>
<dbReference type="Proteomes" id="UP000253752">
    <property type="component" value="Unassembled WGS sequence"/>
</dbReference>
<dbReference type="EMBL" id="PPTU01000001">
    <property type="protein sequence ID" value="RDB73528.1"/>
    <property type="molecule type" value="Genomic_DNA"/>
</dbReference>
<dbReference type="PANTHER" id="PTHR32309">
    <property type="entry name" value="TYROSINE-PROTEIN KINASE"/>
    <property type="match status" value="1"/>
</dbReference>
<dbReference type="EMBL" id="PPTX01000004">
    <property type="protein sequence ID" value="RDB80707.1"/>
    <property type="molecule type" value="Genomic_DNA"/>
</dbReference>
<evidence type="ECO:0000313" key="16">
    <source>
        <dbReference type="Proteomes" id="UP000253752"/>
    </source>
</evidence>
<dbReference type="GO" id="GO:0004715">
    <property type="term" value="F:non-membrane spanning protein tyrosine kinase activity"/>
    <property type="evidence" value="ECO:0007669"/>
    <property type="project" value="UniProtKB-EC"/>
</dbReference>
<evidence type="ECO:0000313" key="14">
    <source>
        <dbReference type="EMBL" id="RDC41723.1"/>
    </source>
</evidence>
<dbReference type="GO" id="GO:0005524">
    <property type="term" value="F:ATP binding"/>
    <property type="evidence" value="ECO:0007669"/>
    <property type="project" value="UniProtKB-KW"/>
</dbReference>